<dbReference type="InterPro" id="IPR039424">
    <property type="entry name" value="SBP_5"/>
</dbReference>
<evidence type="ECO:0000259" key="1">
    <source>
        <dbReference type="Pfam" id="PF00496"/>
    </source>
</evidence>
<sequence>MSFRVLAPLLIVIVLLLAAGAAVRQARLPPADFVFGNETEVQSLDPAVTSGQPEGRIIWSVYECLCNRSAKDQSATPGVAESWDISEDGRTYTWKLRKDARWSNGEPVTAHDFAYSFQRFLDPMTAAKYAQAMWYVKGAERYNQGAAALKVGDRVEVVLPEPPKGALPHARGVVLHGVLTGIERDPEYEGQELSEEDFGKRHGLVIEIDGAERRFRQEGSSMPRDAYELCRQVLLDFAEVGVRVEDDHTLVTELNEPTPYWPELMGFYPMAPVNKTCVETYGWPTWTYPENIVGNGAYNVEFRRIRDRIRLRKSDTYWNKDAVRLEVIDALCVDSLTTAFNMYETGQLDWLTKAPPLITRELLKQEPPRDDLCLATQLGTYFYSINLTRKPFDDVRVRRALMLALNRQQIVETACAGERPARSITPPGLPGYDPPQCPPHDVEEARRLLAEAGFPGGAGFPRIEILYNTEESHRTIAELVRKQWQTALGIEVRTRNEEWGTYLNSTHQLQFDICRRAWIGDYLDPNTFLDMWVTGGGNNETGFSNAEYDRLILEAGQETDAEKRFGLLAEAERILMDQAPILPIYYYNSRNLVRPYVRGFYNNLQDSHPLQDIWIDREAQGPNEYMRGCVK</sequence>
<dbReference type="CDD" id="cd08504">
    <property type="entry name" value="PBP2_OppA"/>
    <property type="match status" value="1"/>
</dbReference>
<dbReference type="InterPro" id="IPR030678">
    <property type="entry name" value="Peptide/Ni-bd"/>
</dbReference>
<dbReference type="AlphaFoldDB" id="A0A518DIA3"/>
<name>A0A518DIA3_9BACT</name>
<dbReference type="Gene3D" id="3.40.190.10">
    <property type="entry name" value="Periplasmic binding protein-like II"/>
    <property type="match status" value="2"/>
</dbReference>
<dbReference type="FunFam" id="3.10.105.10:FF:000001">
    <property type="entry name" value="Oligopeptide ABC transporter, oligopeptide-binding protein"/>
    <property type="match status" value="1"/>
</dbReference>
<keyword evidence="3" id="KW-1185">Reference proteome</keyword>
<feature type="domain" description="Solute-binding protein family 5" evidence="1">
    <location>
        <begin position="76"/>
        <end position="539"/>
    </location>
</feature>
<dbReference type="InterPro" id="IPR000914">
    <property type="entry name" value="SBP_5_dom"/>
</dbReference>
<dbReference type="Proteomes" id="UP000317429">
    <property type="component" value="Chromosome"/>
</dbReference>
<dbReference type="OrthoDB" id="9801912at2"/>
<accession>A0A518DIA3</accession>
<proteinExistence type="predicted"/>
<dbReference type="SUPFAM" id="SSF53850">
    <property type="entry name" value="Periplasmic binding protein-like II"/>
    <property type="match status" value="1"/>
</dbReference>
<dbReference type="PANTHER" id="PTHR30290:SF83">
    <property type="entry name" value="ABC TRANSPORTER SUBSTRATE-BINDING PROTEIN"/>
    <property type="match status" value="1"/>
</dbReference>
<gene>
    <name evidence="2" type="primary">oppA</name>
    <name evidence="2" type="ORF">Pla175_46240</name>
</gene>
<dbReference type="RefSeq" id="WP_145291099.1">
    <property type="nucleotide sequence ID" value="NZ_CP036291.1"/>
</dbReference>
<protein>
    <submittedName>
        <fullName evidence="2">Oligopeptide-binding protein OppA</fullName>
    </submittedName>
</protein>
<dbReference type="Pfam" id="PF00496">
    <property type="entry name" value="SBP_bac_5"/>
    <property type="match status" value="1"/>
</dbReference>
<dbReference type="PANTHER" id="PTHR30290">
    <property type="entry name" value="PERIPLASMIC BINDING COMPONENT OF ABC TRANSPORTER"/>
    <property type="match status" value="1"/>
</dbReference>
<organism evidence="2 3">
    <name type="scientific">Pirellulimonas nuda</name>
    <dbReference type="NCBI Taxonomy" id="2528009"/>
    <lineage>
        <taxon>Bacteria</taxon>
        <taxon>Pseudomonadati</taxon>
        <taxon>Planctomycetota</taxon>
        <taxon>Planctomycetia</taxon>
        <taxon>Pirellulales</taxon>
        <taxon>Lacipirellulaceae</taxon>
        <taxon>Pirellulimonas</taxon>
    </lineage>
</organism>
<dbReference type="Gene3D" id="3.90.76.10">
    <property type="entry name" value="Dipeptide-binding Protein, Domain 1"/>
    <property type="match status" value="1"/>
</dbReference>
<dbReference type="KEGG" id="pnd:Pla175_46240"/>
<dbReference type="EMBL" id="CP036291">
    <property type="protein sequence ID" value="QDU91204.1"/>
    <property type="molecule type" value="Genomic_DNA"/>
</dbReference>
<evidence type="ECO:0000313" key="3">
    <source>
        <dbReference type="Proteomes" id="UP000317429"/>
    </source>
</evidence>
<dbReference type="PIRSF" id="PIRSF002741">
    <property type="entry name" value="MppA"/>
    <property type="match status" value="1"/>
</dbReference>
<reference evidence="2 3" key="1">
    <citation type="submission" date="2019-02" db="EMBL/GenBank/DDBJ databases">
        <title>Deep-cultivation of Planctomycetes and their phenomic and genomic characterization uncovers novel biology.</title>
        <authorList>
            <person name="Wiegand S."/>
            <person name="Jogler M."/>
            <person name="Boedeker C."/>
            <person name="Pinto D."/>
            <person name="Vollmers J."/>
            <person name="Rivas-Marin E."/>
            <person name="Kohn T."/>
            <person name="Peeters S.H."/>
            <person name="Heuer A."/>
            <person name="Rast P."/>
            <person name="Oberbeckmann S."/>
            <person name="Bunk B."/>
            <person name="Jeske O."/>
            <person name="Meyerdierks A."/>
            <person name="Storesund J.E."/>
            <person name="Kallscheuer N."/>
            <person name="Luecker S."/>
            <person name="Lage O.M."/>
            <person name="Pohl T."/>
            <person name="Merkel B.J."/>
            <person name="Hornburger P."/>
            <person name="Mueller R.-W."/>
            <person name="Bruemmer F."/>
            <person name="Labrenz M."/>
            <person name="Spormann A.M."/>
            <person name="Op den Camp H."/>
            <person name="Overmann J."/>
            <person name="Amann R."/>
            <person name="Jetten M.S.M."/>
            <person name="Mascher T."/>
            <person name="Medema M.H."/>
            <person name="Devos D.P."/>
            <person name="Kaster A.-K."/>
            <person name="Ovreas L."/>
            <person name="Rohde M."/>
            <person name="Galperin M.Y."/>
            <person name="Jogler C."/>
        </authorList>
    </citation>
    <scope>NUCLEOTIDE SEQUENCE [LARGE SCALE GENOMIC DNA]</scope>
    <source>
        <strain evidence="2 3">Pla175</strain>
    </source>
</reference>
<evidence type="ECO:0000313" key="2">
    <source>
        <dbReference type="EMBL" id="QDU91204.1"/>
    </source>
</evidence>
<dbReference type="GO" id="GO:0015833">
    <property type="term" value="P:peptide transport"/>
    <property type="evidence" value="ECO:0007669"/>
    <property type="project" value="TreeGrafter"/>
</dbReference>
<dbReference type="GO" id="GO:0030288">
    <property type="term" value="C:outer membrane-bounded periplasmic space"/>
    <property type="evidence" value="ECO:0007669"/>
    <property type="project" value="UniProtKB-ARBA"/>
</dbReference>
<dbReference type="GO" id="GO:1904680">
    <property type="term" value="F:peptide transmembrane transporter activity"/>
    <property type="evidence" value="ECO:0007669"/>
    <property type="project" value="TreeGrafter"/>
</dbReference>
<dbReference type="Gene3D" id="3.10.105.10">
    <property type="entry name" value="Dipeptide-binding Protein, Domain 3"/>
    <property type="match status" value="1"/>
</dbReference>
<dbReference type="GO" id="GO:0043190">
    <property type="term" value="C:ATP-binding cassette (ABC) transporter complex"/>
    <property type="evidence" value="ECO:0007669"/>
    <property type="project" value="InterPro"/>
</dbReference>